<dbReference type="PANTHER" id="PTHR46305:SF3">
    <property type="entry name" value="NADPH:QUINONE OXIDOREDUCTASE MDAB"/>
    <property type="match status" value="1"/>
</dbReference>
<reference evidence="7" key="1">
    <citation type="submission" date="2017-09" db="EMBL/GenBank/DDBJ databases">
        <authorList>
            <person name="Regsiter A."/>
            <person name="William W."/>
        </authorList>
    </citation>
    <scope>NUCLEOTIDE SEQUENCE [LARGE SCALE GENOMIC DNA]</scope>
    <source>
        <strain evidence="7">500-1</strain>
    </source>
</reference>
<dbReference type="EMBL" id="LT907975">
    <property type="protein sequence ID" value="SOB58687.1"/>
    <property type="molecule type" value="Genomic_DNA"/>
</dbReference>
<evidence type="ECO:0000313" key="6">
    <source>
        <dbReference type="EMBL" id="SOB58687.1"/>
    </source>
</evidence>
<dbReference type="RefSeq" id="WP_097011702.1">
    <property type="nucleotide sequence ID" value="NZ_LT907975.1"/>
</dbReference>
<keyword evidence="3" id="KW-0274">FAD</keyword>
<dbReference type="SUPFAM" id="SSF52218">
    <property type="entry name" value="Flavoproteins"/>
    <property type="match status" value="1"/>
</dbReference>
<dbReference type="InterPro" id="IPR003680">
    <property type="entry name" value="Flavodoxin_fold"/>
</dbReference>
<feature type="domain" description="Flavodoxin-like fold" evidence="5">
    <location>
        <begin position="2"/>
        <end position="190"/>
    </location>
</feature>
<keyword evidence="2" id="KW-0285">Flavoprotein</keyword>
<organism evidence="6 7">
    <name type="scientific">Pseudodesulfovibrio profundus</name>
    <dbReference type="NCBI Taxonomy" id="57320"/>
    <lineage>
        <taxon>Bacteria</taxon>
        <taxon>Pseudomonadati</taxon>
        <taxon>Thermodesulfobacteriota</taxon>
        <taxon>Desulfovibrionia</taxon>
        <taxon>Desulfovibrionales</taxon>
        <taxon>Desulfovibrionaceae</taxon>
    </lineage>
</organism>
<dbReference type="InterPro" id="IPR029039">
    <property type="entry name" value="Flavoprotein-like_sf"/>
</dbReference>
<dbReference type="Proteomes" id="UP000219215">
    <property type="component" value="Chromosome DPRO"/>
</dbReference>
<dbReference type="PANTHER" id="PTHR46305">
    <property type="match status" value="1"/>
</dbReference>
<evidence type="ECO:0000256" key="2">
    <source>
        <dbReference type="ARBA" id="ARBA00022630"/>
    </source>
</evidence>
<evidence type="ECO:0000256" key="4">
    <source>
        <dbReference type="ARBA" id="ARBA00037981"/>
    </source>
</evidence>
<gene>
    <name evidence="6" type="primary">mdaB</name>
    <name evidence="6" type="ORF">DPRO_1787</name>
</gene>
<evidence type="ECO:0000313" key="7">
    <source>
        <dbReference type="Proteomes" id="UP000219215"/>
    </source>
</evidence>
<comment type="cofactor">
    <cofactor evidence="1">
        <name>FAD</name>
        <dbReference type="ChEBI" id="CHEBI:57692"/>
    </cofactor>
</comment>
<name>A0A2C8F8E9_9BACT</name>
<keyword evidence="7" id="KW-1185">Reference proteome</keyword>
<dbReference type="AlphaFoldDB" id="A0A2C8F8E9"/>
<accession>A0A2C8F8E9</accession>
<dbReference type="Gene3D" id="3.40.50.360">
    <property type="match status" value="1"/>
</dbReference>
<dbReference type="InterPro" id="IPR052397">
    <property type="entry name" value="NADPH-QR_MdaB"/>
</dbReference>
<evidence type="ECO:0000259" key="5">
    <source>
        <dbReference type="Pfam" id="PF02525"/>
    </source>
</evidence>
<proteinExistence type="inferred from homology"/>
<dbReference type="Pfam" id="PF02525">
    <property type="entry name" value="Flavodoxin_2"/>
    <property type="match status" value="1"/>
</dbReference>
<sequence>MKNIFIINGHEPYSFSEGNLNRALVAMAEEHLKAKGCEVQITTMQDEWDVDAEVEKHRWADAIILQTPVNWMGVAWSCKKYMDMVYTNGMDGRLCDGDGRTRSDPSKQYGTGGTLCGKKYMLSLTFNAPGVAFGDPAQTFFEGRSIDDLFWPMHLNFRFFGMEPLKSFACFDVLKNPEVESDFKRFEKHLAEVF</sequence>
<dbReference type="OrthoDB" id="9798454at2"/>
<comment type="similarity">
    <text evidence="4">Belongs to the oxidoreductase MdaB family.</text>
</comment>
<protein>
    <submittedName>
        <fullName evidence="6">Modulator of drug activity B</fullName>
    </submittedName>
</protein>
<dbReference type="KEGG" id="pprf:DPRO_1787"/>
<evidence type="ECO:0000256" key="1">
    <source>
        <dbReference type="ARBA" id="ARBA00001974"/>
    </source>
</evidence>
<evidence type="ECO:0000256" key="3">
    <source>
        <dbReference type="ARBA" id="ARBA00022827"/>
    </source>
</evidence>